<feature type="domain" description="Major facilitator superfamily (MFS) profile" evidence="8">
    <location>
        <begin position="58"/>
        <end position="509"/>
    </location>
</feature>
<feature type="transmembrane region" description="Helical" evidence="7">
    <location>
        <begin position="124"/>
        <end position="141"/>
    </location>
</feature>
<feature type="transmembrane region" description="Helical" evidence="7">
    <location>
        <begin position="182"/>
        <end position="201"/>
    </location>
</feature>
<feature type="transmembrane region" description="Helical" evidence="7">
    <location>
        <begin position="93"/>
        <end position="112"/>
    </location>
</feature>
<keyword evidence="3 7" id="KW-0812">Transmembrane</keyword>
<feature type="transmembrane region" description="Helical" evidence="7">
    <location>
        <begin position="147"/>
        <end position="170"/>
    </location>
</feature>
<keyword evidence="2" id="KW-0813">Transport</keyword>
<dbReference type="Proteomes" id="UP000238350">
    <property type="component" value="Unassembled WGS sequence"/>
</dbReference>
<reference evidence="9 10" key="1">
    <citation type="submission" date="2017-04" db="EMBL/GenBank/DDBJ databases">
        <title>Genome sequencing of [Candida] sorbophila.</title>
        <authorList>
            <person name="Ahn J.O."/>
        </authorList>
    </citation>
    <scope>NUCLEOTIDE SEQUENCE [LARGE SCALE GENOMIC DNA]</scope>
    <source>
        <strain evidence="9 10">DS02</strain>
    </source>
</reference>
<keyword evidence="4 7" id="KW-1133">Transmembrane helix</keyword>
<protein>
    <submittedName>
        <fullName evidence="9">MFS antiporter QDR2</fullName>
    </submittedName>
</protein>
<evidence type="ECO:0000259" key="8">
    <source>
        <dbReference type="PROSITE" id="PS50850"/>
    </source>
</evidence>
<feature type="transmembrane region" description="Helical" evidence="7">
    <location>
        <begin position="55"/>
        <end position="77"/>
    </location>
</feature>
<dbReference type="Gene3D" id="1.20.1250.20">
    <property type="entry name" value="MFS general substrate transporter like domains"/>
    <property type="match status" value="1"/>
</dbReference>
<evidence type="ECO:0000256" key="2">
    <source>
        <dbReference type="ARBA" id="ARBA00022448"/>
    </source>
</evidence>
<feature type="transmembrane region" description="Helical" evidence="7">
    <location>
        <begin position="213"/>
        <end position="232"/>
    </location>
</feature>
<feature type="transmembrane region" description="Helical" evidence="7">
    <location>
        <begin position="486"/>
        <end position="505"/>
    </location>
</feature>
<dbReference type="InterPro" id="IPR011701">
    <property type="entry name" value="MFS"/>
</dbReference>
<feature type="transmembrane region" description="Helical" evidence="7">
    <location>
        <begin position="337"/>
        <end position="358"/>
    </location>
</feature>
<dbReference type="InterPro" id="IPR020846">
    <property type="entry name" value="MFS_dom"/>
</dbReference>
<evidence type="ECO:0000256" key="5">
    <source>
        <dbReference type="ARBA" id="ARBA00023136"/>
    </source>
</evidence>
<feature type="transmembrane region" description="Helical" evidence="7">
    <location>
        <begin position="394"/>
        <end position="413"/>
    </location>
</feature>
<evidence type="ECO:0000256" key="6">
    <source>
        <dbReference type="ARBA" id="ARBA00038347"/>
    </source>
</evidence>
<gene>
    <name evidence="9" type="ORF">B9G98_03153</name>
</gene>
<dbReference type="Gene3D" id="1.20.1720.10">
    <property type="entry name" value="Multidrug resistance protein D"/>
    <property type="match status" value="1"/>
</dbReference>
<comment type="subcellular location">
    <subcellularLocation>
        <location evidence="1">Membrane</location>
        <topology evidence="1">Multi-pass membrane protein</topology>
    </subcellularLocation>
</comment>
<evidence type="ECO:0000256" key="4">
    <source>
        <dbReference type="ARBA" id="ARBA00022989"/>
    </source>
</evidence>
<evidence type="ECO:0000256" key="1">
    <source>
        <dbReference type="ARBA" id="ARBA00004141"/>
    </source>
</evidence>
<dbReference type="GeneID" id="36516901"/>
<accession>A0A2T0FKL1</accession>
<comment type="similarity">
    <text evidence="6">Belongs to the major facilitator superfamily. CAR1 family.</text>
</comment>
<feature type="transmembrane region" description="Helical" evidence="7">
    <location>
        <begin position="419"/>
        <end position="445"/>
    </location>
</feature>
<sequence>MEVKTETSEKSLSSDCEETVQLTCQVGPESTVERIDTNASVDPVPETIYQSKPELWNFIICTALGQVLSTISIPIYFPALTVLADYFDTSLDMINLTATMYSIFQGLSPLFWATLSDAIGRRPVYLMCIICYIGANVGLALGRSYWVLFGLRCLQAFGGASTVPLMGGVIGDITSRKNRGGVMGIATGLGLMGNCFGPLIGGGLMSQWNWEGIFWFLMGLGAFVLVVIFLCLPETHHYFAGNGSIMPQPWLNRSPYAYVHRAVTGIPFLPTDPEYEQEWRASKPKINLFQWLWLLVQPDVILVLAPMALHYTTWYMVLTIQSTRLASDYKLSTTQIGYTYLASGVGTFVGSLVAGRLMQWSFQRYVWKRKAYCEEKHVPYRQSDVNIYIARLDLCFWASLILIVSTIIFGWTLENLVPFYCPVVMTFLMSGCATFFMSASTTLLVDIFPDNAGAAVACSNLCRCLLCAAGLAAVDKMSTAMGPGGMSTLMAGFCGLSLLCLVYLLRYGEQIAKKRKAKEKARREPSAKC</sequence>
<evidence type="ECO:0000313" key="9">
    <source>
        <dbReference type="EMBL" id="PRT55533.1"/>
    </source>
</evidence>
<dbReference type="STRING" id="45607.A0A2T0FKL1"/>
<evidence type="ECO:0000256" key="3">
    <source>
        <dbReference type="ARBA" id="ARBA00022692"/>
    </source>
</evidence>
<dbReference type="InterPro" id="IPR036259">
    <property type="entry name" value="MFS_trans_sf"/>
</dbReference>
<dbReference type="RefSeq" id="XP_024665478.1">
    <property type="nucleotide sequence ID" value="XM_024809710.1"/>
</dbReference>
<proteinExistence type="inferred from homology"/>
<feature type="transmembrane region" description="Helical" evidence="7">
    <location>
        <begin position="291"/>
        <end position="317"/>
    </location>
</feature>
<dbReference type="AlphaFoldDB" id="A0A2T0FKL1"/>
<dbReference type="Pfam" id="PF07690">
    <property type="entry name" value="MFS_1"/>
    <property type="match status" value="1"/>
</dbReference>
<dbReference type="GO" id="GO:0022857">
    <property type="term" value="F:transmembrane transporter activity"/>
    <property type="evidence" value="ECO:0007669"/>
    <property type="project" value="InterPro"/>
</dbReference>
<evidence type="ECO:0000256" key="7">
    <source>
        <dbReference type="SAM" id="Phobius"/>
    </source>
</evidence>
<name>A0A2T0FKL1_9ASCO</name>
<dbReference type="EMBL" id="NDIQ01000021">
    <property type="protein sequence ID" value="PRT55533.1"/>
    <property type="molecule type" value="Genomic_DNA"/>
</dbReference>
<comment type="caution">
    <text evidence="9">The sequence shown here is derived from an EMBL/GenBank/DDBJ whole genome shotgun (WGS) entry which is preliminary data.</text>
</comment>
<dbReference type="PROSITE" id="PS50850">
    <property type="entry name" value="MFS"/>
    <property type="match status" value="1"/>
</dbReference>
<dbReference type="SUPFAM" id="SSF103473">
    <property type="entry name" value="MFS general substrate transporter"/>
    <property type="match status" value="1"/>
</dbReference>
<dbReference type="PANTHER" id="PTHR23502:SF51">
    <property type="entry name" value="QUINIDINE RESISTANCE PROTEIN 1-RELATED"/>
    <property type="match status" value="1"/>
</dbReference>
<dbReference type="GO" id="GO:0005886">
    <property type="term" value="C:plasma membrane"/>
    <property type="evidence" value="ECO:0007669"/>
    <property type="project" value="TreeGrafter"/>
</dbReference>
<dbReference type="PANTHER" id="PTHR23502">
    <property type="entry name" value="MAJOR FACILITATOR SUPERFAMILY"/>
    <property type="match status" value="1"/>
</dbReference>
<dbReference type="OrthoDB" id="440553at2759"/>
<organism evidence="9 10">
    <name type="scientific">Wickerhamiella sorbophila</name>
    <dbReference type="NCBI Taxonomy" id="45607"/>
    <lineage>
        <taxon>Eukaryota</taxon>
        <taxon>Fungi</taxon>
        <taxon>Dikarya</taxon>
        <taxon>Ascomycota</taxon>
        <taxon>Saccharomycotina</taxon>
        <taxon>Dipodascomycetes</taxon>
        <taxon>Dipodascales</taxon>
        <taxon>Trichomonascaceae</taxon>
        <taxon>Wickerhamiella</taxon>
    </lineage>
</organism>
<evidence type="ECO:0000313" key="10">
    <source>
        <dbReference type="Proteomes" id="UP000238350"/>
    </source>
</evidence>
<feature type="transmembrane region" description="Helical" evidence="7">
    <location>
        <begin position="452"/>
        <end position="474"/>
    </location>
</feature>
<keyword evidence="5 7" id="KW-0472">Membrane</keyword>
<keyword evidence="10" id="KW-1185">Reference proteome</keyword>